<protein>
    <recommendedName>
        <fullName evidence="1">diguanylate cyclase</fullName>
        <ecNumber evidence="1">2.7.7.65</ecNumber>
    </recommendedName>
</protein>
<dbReference type="PANTHER" id="PTHR45138:SF9">
    <property type="entry name" value="DIGUANYLATE CYCLASE DGCM-RELATED"/>
    <property type="match status" value="1"/>
</dbReference>
<gene>
    <name evidence="5" type="ORF">VQ03_05005</name>
</gene>
<dbReference type="InterPro" id="IPR000160">
    <property type="entry name" value="GGDEF_dom"/>
</dbReference>
<evidence type="ECO:0000256" key="2">
    <source>
        <dbReference type="ARBA" id="ARBA00034247"/>
    </source>
</evidence>
<keyword evidence="3" id="KW-0812">Transmembrane</keyword>
<comment type="catalytic activity">
    <reaction evidence="2">
        <text>2 GTP = 3',3'-c-di-GMP + 2 diphosphate</text>
        <dbReference type="Rhea" id="RHEA:24898"/>
        <dbReference type="ChEBI" id="CHEBI:33019"/>
        <dbReference type="ChEBI" id="CHEBI:37565"/>
        <dbReference type="ChEBI" id="CHEBI:58805"/>
        <dbReference type="EC" id="2.7.7.65"/>
    </reaction>
</comment>
<dbReference type="EMBL" id="LABZ01000026">
    <property type="protein sequence ID" value="KMO44132.1"/>
    <property type="molecule type" value="Genomic_DNA"/>
</dbReference>
<evidence type="ECO:0000313" key="6">
    <source>
        <dbReference type="Proteomes" id="UP000036449"/>
    </source>
</evidence>
<keyword evidence="3" id="KW-1133">Transmembrane helix</keyword>
<dbReference type="PANTHER" id="PTHR45138">
    <property type="entry name" value="REGULATORY COMPONENTS OF SENSORY TRANSDUCTION SYSTEM"/>
    <property type="match status" value="1"/>
</dbReference>
<dbReference type="AlphaFoldDB" id="A0A0J6TE20"/>
<dbReference type="SMART" id="SM00267">
    <property type="entry name" value="GGDEF"/>
    <property type="match status" value="1"/>
</dbReference>
<dbReference type="GO" id="GO:1902201">
    <property type="term" value="P:negative regulation of bacterial-type flagellum-dependent cell motility"/>
    <property type="evidence" value="ECO:0007669"/>
    <property type="project" value="TreeGrafter"/>
</dbReference>
<dbReference type="PATRIC" id="fig|1187852.3.peg.3814"/>
<reference evidence="5 6" key="1">
    <citation type="submission" date="2015-03" db="EMBL/GenBank/DDBJ databases">
        <title>Genome sequencing of Methylobacterium tarhaniae DSM 25844.</title>
        <authorList>
            <person name="Chaudhry V."/>
            <person name="Patil P.B."/>
        </authorList>
    </citation>
    <scope>NUCLEOTIDE SEQUENCE [LARGE SCALE GENOMIC DNA]</scope>
    <source>
        <strain evidence="5 6">DSM 25844</strain>
    </source>
</reference>
<dbReference type="PROSITE" id="PS50887">
    <property type="entry name" value="GGDEF"/>
    <property type="match status" value="1"/>
</dbReference>
<sequence length="370" mass="38358">MPLPDITTLRLCSVLATSAFAAVFLVLCAGRRGETHWPCWAASAGGYAVILICFSVDSHPLVTAALFAALGATITLLLDGVRRFEVGRGVPLRLWALGLSPGLAYALPLLFLGLSPGDAGAWPCRLLGTALTAVNTAIVGGLLFLGRSHAPSLGRRIAAVALFGYLPSYAAGLFFEATGIGSIKLAALLPMLSDQLLLGVLYLGLLAMPGERAQARLRLLAERDPLTGALNRAGLAARLPGAPPVGTAVILIDVDHFKTLNDGHGHAVGDAVLKALVAAVTARLPSSRDLVVRLGGDEFAIVLRGTALPQAQALAEGVRAASRAVPGLPDWTVSLGVAMSRPEDRALAETMARADAALYHAKQTGRDRAA</sequence>
<dbReference type="GO" id="GO:0005886">
    <property type="term" value="C:plasma membrane"/>
    <property type="evidence" value="ECO:0007669"/>
    <property type="project" value="TreeGrafter"/>
</dbReference>
<dbReference type="Pfam" id="PF00990">
    <property type="entry name" value="GGDEF"/>
    <property type="match status" value="1"/>
</dbReference>
<dbReference type="Gene3D" id="3.30.70.270">
    <property type="match status" value="1"/>
</dbReference>
<dbReference type="InterPro" id="IPR050469">
    <property type="entry name" value="Diguanylate_Cyclase"/>
</dbReference>
<evidence type="ECO:0000259" key="4">
    <source>
        <dbReference type="PROSITE" id="PS50887"/>
    </source>
</evidence>
<accession>A0A0J6TE20</accession>
<dbReference type="Proteomes" id="UP000036449">
    <property type="component" value="Unassembled WGS sequence"/>
</dbReference>
<dbReference type="InterPro" id="IPR029787">
    <property type="entry name" value="Nucleotide_cyclase"/>
</dbReference>
<feature type="transmembrane region" description="Helical" evidence="3">
    <location>
        <begin position="94"/>
        <end position="114"/>
    </location>
</feature>
<dbReference type="CDD" id="cd01949">
    <property type="entry name" value="GGDEF"/>
    <property type="match status" value="1"/>
</dbReference>
<dbReference type="EC" id="2.7.7.65" evidence="1"/>
<keyword evidence="3" id="KW-0472">Membrane</keyword>
<organism evidence="5 6">
    <name type="scientific">Methylobacterium tarhaniae</name>
    <dbReference type="NCBI Taxonomy" id="1187852"/>
    <lineage>
        <taxon>Bacteria</taxon>
        <taxon>Pseudomonadati</taxon>
        <taxon>Pseudomonadota</taxon>
        <taxon>Alphaproteobacteria</taxon>
        <taxon>Hyphomicrobiales</taxon>
        <taxon>Methylobacteriaceae</taxon>
        <taxon>Methylobacterium</taxon>
    </lineage>
</organism>
<dbReference type="SUPFAM" id="SSF55073">
    <property type="entry name" value="Nucleotide cyclase"/>
    <property type="match status" value="1"/>
</dbReference>
<keyword evidence="6" id="KW-1185">Reference proteome</keyword>
<feature type="transmembrane region" description="Helical" evidence="3">
    <location>
        <begin position="62"/>
        <end position="82"/>
    </location>
</feature>
<feature type="transmembrane region" description="Helical" evidence="3">
    <location>
        <begin position="157"/>
        <end position="175"/>
    </location>
</feature>
<feature type="domain" description="GGDEF" evidence="4">
    <location>
        <begin position="245"/>
        <end position="370"/>
    </location>
</feature>
<evidence type="ECO:0000256" key="3">
    <source>
        <dbReference type="SAM" id="Phobius"/>
    </source>
</evidence>
<dbReference type="GO" id="GO:0043709">
    <property type="term" value="P:cell adhesion involved in single-species biofilm formation"/>
    <property type="evidence" value="ECO:0007669"/>
    <property type="project" value="TreeGrafter"/>
</dbReference>
<comment type="caution">
    <text evidence="5">The sequence shown here is derived from an EMBL/GenBank/DDBJ whole genome shotgun (WGS) entry which is preliminary data.</text>
</comment>
<evidence type="ECO:0000313" key="5">
    <source>
        <dbReference type="EMBL" id="KMO44132.1"/>
    </source>
</evidence>
<evidence type="ECO:0000256" key="1">
    <source>
        <dbReference type="ARBA" id="ARBA00012528"/>
    </source>
</evidence>
<feature type="transmembrane region" description="Helical" evidence="3">
    <location>
        <begin position="37"/>
        <end position="56"/>
    </location>
</feature>
<name>A0A0J6TE20_9HYPH</name>
<dbReference type="GO" id="GO:0052621">
    <property type="term" value="F:diguanylate cyclase activity"/>
    <property type="evidence" value="ECO:0007669"/>
    <property type="project" value="UniProtKB-EC"/>
</dbReference>
<feature type="transmembrane region" description="Helical" evidence="3">
    <location>
        <begin position="6"/>
        <end position="30"/>
    </location>
</feature>
<dbReference type="NCBIfam" id="TIGR00254">
    <property type="entry name" value="GGDEF"/>
    <property type="match status" value="1"/>
</dbReference>
<feature type="transmembrane region" description="Helical" evidence="3">
    <location>
        <begin position="126"/>
        <end position="145"/>
    </location>
</feature>
<proteinExistence type="predicted"/>
<dbReference type="InterPro" id="IPR043128">
    <property type="entry name" value="Rev_trsase/Diguanyl_cyclase"/>
</dbReference>
<feature type="transmembrane region" description="Helical" evidence="3">
    <location>
        <begin position="187"/>
        <end position="208"/>
    </location>
</feature>